<dbReference type="InterPro" id="IPR036709">
    <property type="entry name" value="Autotransporte_beta_dom_sf"/>
</dbReference>
<evidence type="ECO:0000256" key="1">
    <source>
        <dbReference type="SAM" id="SignalP"/>
    </source>
</evidence>
<evidence type="ECO:0000313" key="3">
    <source>
        <dbReference type="Proteomes" id="UP000029226"/>
    </source>
</evidence>
<accession>A0A090Q9R4</accession>
<sequence length="425" mass="47684">MKTKLITLTVLLLSYITVNAQEDTTNWYQNLHVKVGYADNFSFSSDLNVAGYETYVPTNATFRLGLGYDFSLGNKWTLSPSAEIDWIRIIDETVITPPDSGLDRFSTSRTSSGSELNIILSAPFEYQILSNDKNSFGIAVSPQINFRSFNDVGLGTSVDGDASSNRIRYESTERNRIFRPSLLLGLNYNFKLGALPVRAQAFYSHSFAPAYFGEYTYSNDFNGETQTGEYEFDGHQAGVSLAFFPFGNGNREKKEKKEKVVQERKERSEIKGSSRFGYKMGVNFSDITAIDSNTGGLSGFVGTELYGGLFIDTKISNKWNLQNEATFSFTDENMFLEIPILFKRQVGRNFWAFAGPKAQIVVNESLEIDRNFGAGLDFGFQYDLPKDFFIEARYGIGLSRQISDFQLGFEGGKRNVLRVGVGIKF</sequence>
<evidence type="ECO:0000313" key="2">
    <source>
        <dbReference type="EMBL" id="GAK98942.1"/>
    </source>
</evidence>
<feature type="chain" id="PRO_5001861650" evidence="1">
    <location>
        <begin position="21"/>
        <end position="425"/>
    </location>
</feature>
<feature type="signal peptide" evidence="1">
    <location>
        <begin position="1"/>
        <end position="20"/>
    </location>
</feature>
<reference evidence="2 3" key="1">
    <citation type="journal article" date="2014" name="Genome Announc.">
        <title>Draft Genome Sequences of Marine Flavobacterium Nonlabens Strains NR17, NR24, NR27, NR32, NR33, and Ara13.</title>
        <authorList>
            <person name="Nakanishi M."/>
            <person name="Meirelles P."/>
            <person name="Suzuki R."/>
            <person name="Takatani N."/>
            <person name="Mino S."/>
            <person name="Suda W."/>
            <person name="Oshima K."/>
            <person name="Hattori M."/>
            <person name="Ohkuma M."/>
            <person name="Hosokawa M."/>
            <person name="Miyashita K."/>
            <person name="Thompson F.L."/>
            <person name="Niwa A."/>
            <person name="Sawabe T."/>
            <person name="Sawabe T."/>
        </authorList>
    </citation>
    <scope>NUCLEOTIDE SEQUENCE [LARGE SCALE GENOMIC DNA]</scope>
    <source>
        <strain evidence="3">JCM19314</strain>
    </source>
</reference>
<gene>
    <name evidence="2" type="ORF">JCM19314_2973</name>
</gene>
<dbReference type="SUPFAM" id="SSF103515">
    <property type="entry name" value="Autotransporter"/>
    <property type="match status" value="1"/>
</dbReference>
<keyword evidence="1" id="KW-0732">Signal</keyword>
<proteinExistence type="predicted"/>
<dbReference type="EMBL" id="BBMM01000001">
    <property type="protein sequence ID" value="GAK98942.1"/>
    <property type="molecule type" value="Genomic_DNA"/>
</dbReference>
<protein>
    <submittedName>
        <fullName evidence="2">Uncharacterized protein</fullName>
    </submittedName>
</protein>
<comment type="caution">
    <text evidence="2">The sequence shown here is derived from an EMBL/GenBank/DDBJ whole genome shotgun (WGS) entry which is preliminary data.</text>
</comment>
<dbReference type="Gene3D" id="2.40.128.130">
    <property type="entry name" value="Autotransporter beta-domain"/>
    <property type="match status" value="1"/>
</dbReference>
<dbReference type="AlphaFoldDB" id="A0A090Q9R4"/>
<organism evidence="2 3">
    <name type="scientific">Nonlabens ulvanivorans</name>
    <name type="common">Persicivirga ulvanivorans</name>
    <dbReference type="NCBI Taxonomy" id="906888"/>
    <lineage>
        <taxon>Bacteria</taxon>
        <taxon>Pseudomonadati</taxon>
        <taxon>Bacteroidota</taxon>
        <taxon>Flavobacteriia</taxon>
        <taxon>Flavobacteriales</taxon>
        <taxon>Flavobacteriaceae</taxon>
        <taxon>Nonlabens</taxon>
    </lineage>
</organism>
<dbReference type="Proteomes" id="UP000029226">
    <property type="component" value="Unassembled WGS sequence"/>
</dbReference>
<name>A0A090Q9R4_NONUL</name>